<keyword evidence="3 6" id="KW-1015">Disulfide bond</keyword>
<dbReference type="CDD" id="cd00055">
    <property type="entry name" value="EGF_Lam"/>
    <property type="match status" value="2"/>
</dbReference>
<evidence type="ECO:0000313" key="13">
    <source>
        <dbReference type="Proteomes" id="UP001519460"/>
    </source>
</evidence>
<dbReference type="PROSITE" id="PS50027">
    <property type="entry name" value="EGF_LAM_2"/>
    <property type="match status" value="1"/>
</dbReference>
<evidence type="ECO:0000259" key="11">
    <source>
        <dbReference type="PROSITE" id="PS50853"/>
    </source>
</evidence>
<dbReference type="GO" id="GO:0005604">
    <property type="term" value="C:basement membrane"/>
    <property type="evidence" value="ECO:0007669"/>
    <property type="project" value="UniProtKB-ARBA"/>
</dbReference>
<keyword evidence="13" id="KW-1185">Reference proteome</keyword>
<protein>
    <recommendedName>
        <fullName evidence="14">Fibronectin type-III domain-containing protein</fullName>
    </recommendedName>
</protein>
<evidence type="ECO:0000256" key="1">
    <source>
        <dbReference type="ARBA" id="ARBA00022729"/>
    </source>
</evidence>
<evidence type="ECO:0000256" key="3">
    <source>
        <dbReference type="ARBA" id="ARBA00023157"/>
    </source>
</evidence>
<evidence type="ECO:0000259" key="10">
    <source>
        <dbReference type="PROSITE" id="PS50027"/>
    </source>
</evidence>
<name>A0ABD0KJL9_9CAEN</name>
<dbReference type="SMART" id="SM00060">
    <property type="entry name" value="FN3"/>
    <property type="match status" value="1"/>
</dbReference>
<dbReference type="SUPFAM" id="SSF57184">
    <property type="entry name" value="Growth factor receptor domain"/>
    <property type="match status" value="1"/>
</dbReference>
<dbReference type="CDD" id="cd00063">
    <property type="entry name" value="FN3"/>
    <property type="match status" value="1"/>
</dbReference>
<dbReference type="Proteomes" id="UP001519460">
    <property type="component" value="Unassembled WGS sequence"/>
</dbReference>
<evidence type="ECO:0000256" key="4">
    <source>
        <dbReference type="ARBA" id="ARBA00023180"/>
    </source>
</evidence>
<dbReference type="InterPro" id="IPR013783">
    <property type="entry name" value="Ig-like_fold"/>
</dbReference>
<dbReference type="Gene3D" id="2.10.25.10">
    <property type="entry name" value="Laminin"/>
    <property type="match status" value="3"/>
</dbReference>
<reference evidence="12 13" key="1">
    <citation type="journal article" date="2023" name="Sci. Data">
        <title>Genome assembly of the Korean intertidal mud-creeper Batillaria attramentaria.</title>
        <authorList>
            <person name="Patra A.K."/>
            <person name="Ho P.T."/>
            <person name="Jun S."/>
            <person name="Lee S.J."/>
            <person name="Kim Y."/>
            <person name="Won Y.J."/>
        </authorList>
    </citation>
    <scope>NUCLEOTIDE SEQUENCE [LARGE SCALE GENOMIC DNA]</scope>
    <source>
        <strain evidence="12">Wonlab-2016</strain>
    </source>
</reference>
<keyword evidence="8" id="KW-0812">Transmembrane</keyword>
<feature type="chain" id="PRO_5044753024" description="Fibronectin type-III domain-containing protein" evidence="9">
    <location>
        <begin position="22"/>
        <end position="531"/>
    </location>
</feature>
<dbReference type="SUPFAM" id="SSF49265">
    <property type="entry name" value="Fibronectin type III"/>
    <property type="match status" value="1"/>
</dbReference>
<dbReference type="InterPro" id="IPR009030">
    <property type="entry name" value="Growth_fac_rcpt_cys_sf"/>
</dbReference>
<feature type="domain" description="Laminin EGF-like" evidence="10">
    <location>
        <begin position="366"/>
        <end position="417"/>
    </location>
</feature>
<dbReference type="Gene3D" id="2.60.40.10">
    <property type="entry name" value="Immunoglobulins"/>
    <property type="match status" value="1"/>
</dbReference>
<evidence type="ECO:0000256" key="9">
    <source>
        <dbReference type="SAM" id="SignalP"/>
    </source>
</evidence>
<feature type="compositionally biased region" description="Low complexity" evidence="7">
    <location>
        <begin position="117"/>
        <end position="129"/>
    </location>
</feature>
<keyword evidence="4" id="KW-0325">Glycoprotein</keyword>
<dbReference type="PANTHER" id="PTHR10574:SF406">
    <property type="entry name" value="LAMININ SUBUNIT ALPHA 5"/>
    <property type="match status" value="1"/>
</dbReference>
<organism evidence="12 13">
    <name type="scientific">Batillaria attramentaria</name>
    <dbReference type="NCBI Taxonomy" id="370345"/>
    <lineage>
        <taxon>Eukaryota</taxon>
        <taxon>Metazoa</taxon>
        <taxon>Spiralia</taxon>
        <taxon>Lophotrochozoa</taxon>
        <taxon>Mollusca</taxon>
        <taxon>Gastropoda</taxon>
        <taxon>Caenogastropoda</taxon>
        <taxon>Sorbeoconcha</taxon>
        <taxon>Cerithioidea</taxon>
        <taxon>Batillariidae</taxon>
        <taxon>Batillaria</taxon>
    </lineage>
</organism>
<keyword evidence="5 6" id="KW-0424">Laminin EGF-like domain</keyword>
<dbReference type="EMBL" id="JACVVK020000167">
    <property type="protein sequence ID" value="KAK7487291.1"/>
    <property type="molecule type" value="Genomic_DNA"/>
</dbReference>
<dbReference type="AlphaFoldDB" id="A0ABD0KJL9"/>
<feature type="compositionally biased region" description="Polar residues" evidence="7">
    <location>
        <begin position="130"/>
        <end position="145"/>
    </location>
</feature>
<dbReference type="InterPro" id="IPR002049">
    <property type="entry name" value="LE_dom"/>
</dbReference>
<feature type="disulfide bond" evidence="6">
    <location>
        <begin position="389"/>
        <end position="398"/>
    </location>
</feature>
<proteinExistence type="predicted"/>
<dbReference type="InterPro" id="IPR036116">
    <property type="entry name" value="FN3_sf"/>
</dbReference>
<keyword evidence="8" id="KW-1133">Transmembrane helix</keyword>
<evidence type="ECO:0000256" key="2">
    <source>
        <dbReference type="ARBA" id="ARBA00022737"/>
    </source>
</evidence>
<dbReference type="InterPro" id="IPR003961">
    <property type="entry name" value="FN3_dom"/>
</dbReference>
<comment type="caution">
    <text evidence="6">Lacks conserved residue(s) required for the propagation of feature annotation.</text>
</comment>
<sequence>MARRWIFFLSIVFCCFQEGRSSQPLIYKTQPVPGNENGSIAEPVTLKVTLKPPFNISAFLVNSTDAIITWAPPEVYPFHDLNTSAIDPPYNQTYWWMKNSSHVNIQNSEDTTQQPVSNNNETETSTNDTQSADVTVTAPSTNKSQQSREEFCHPLTYFLNYTVDYKYNHTAESWNGENGTLVMIPFHDVFEKVNVTAEGLQNLSVEFSQGCVEQYLVVYYKDDKAEDVQTELVNVTDRPEVHLSSLTPDTNYSMYVSAVYISGHMLNSTVFSFRTRKPTEKATKPCACRVGYQGTFCELCAPGYYRTAPYFPCHRCPCASHATKDMTCRFREGFLTCSKCEPGYTGNICHMCDYGYYRYNKYCAPCNCNRNHNRSSPYMCDVVTGACSCGFNTEGMNCERCKEGYEGDALKFRNCTQKADGAGLFKVLPQGVIAGICVGIILFICAIVGCVIYCRLNKNPKQRPFWTVELKDDHEGVNFNTVPNGLDDEIQVVDPRTAMEDQDFYERQGGAVQSRGGGPNSKKYARLHENV</sequence>
<feature type="signal peptide" evidence="9">
    <location>
        <begin position="1"/>
        <end position="21"/>
    </location>
</feature>
<dbReference type="PROSITE" id="PS50853">
    <property type="entry name" value="FN3"/>
    <property type="match status" value="1"/>
</dbReference>
<dbReference type="FunFam" id="2.10.25.10:FF:000188">
    <property type="entry name" value="Laminin subunit gamma 2"/>
    <property type="match status" value="1"/>
</dbReference>
<accession>A0ABD0KJL9</accession>
<feature type="disulfide bond" evidence="6">
    <location>
        <begin position="401"/>
        <end position="415"/>
    </location>
</feature>
<gene>
    <name evidence="12" type="ORF">BaRGS_00021519</name>
</gene>
<dbReference type="InterPro" id="IPR050440">
    <property type="entry name" value="Laminin/Netrin_ECM"/>
</dbReference>
<dbReference type="PANTHER" id="PTHR10574">
    <property type="entry name" value="NETRIN/LAMININ-RELATED"/>
    <property type="match status" value="1"/>
</dbReference>
<evidence type="ECO:0000313" key="12">
    <source>
        <dbReference type="EMBL" id="KAK7487291.1"/>
    </source>
</evidence>
<keyword evidence="8" id="KW-0472">Membrane</keyword>
<feature type="transmembrane region" description="Helical" evidence="8">
    <location>
        <begin position="432"/>
        <end position="454"/>
    </location>
</feature>
<evidence type="ECO:0000256" key="8">
    <source>
        <dbReference type="SAM" id="Phobius"/>
    </source>
</evidence>
<dbReference type="SMART" id="SM00180">
    <property type="entry name" value="EGF_Lam"/>
    <property type="match status" value="2"/>
</dbReference>
<feature type="domain" description="Fibronectin type-III" evidence="11">
    <location>
        <begin position="189"/>
        <end position="278"/>
    </location>
</feature>
<dbReference type="PROSITE" id="PS01248">
    <property type="entry name" value="EGF_LAM_1"/>
    <property type="match status" value="1"/>
</dbReference>
<feature type="region of interest" description="Disordered" evidence="7">
    <location>
        <begin position="108"/>
        <end position="147"/>
    </location>
</feature>
<evidence type="ECO:0000256" key="7">
    <source>
        <dbReference type="SAM" id="MobiDB-lite"/>
    </source>
</evidence>
<comment type="caution">
    <text evidence="12">The sequence shown here is derived from an EMBL/GenBank/DDBJ whole genome shotgun (WGS) entry which is preliminary data.</text>
</comment>
<keyword evidence="1 9" id="KW-0732">Signal</keyword>
<evidence type="ECO:0008006" key="14">
    <source>
        <dbReference type="Google" id="ProtNLM"/>
    </source>
</evidence>
<evidence type="ECO:0000256" key="5">
    <source>
        <dbReference type="ARBA" id="ARBA00023292"/>
    </source>
</evidence>
<evidence type="ECO:0000256" key="6">
    <source>
        <dbReference type="PROSITE-ProRule" id="PRU00460"/>
    </source>
</evidence>
<keyword evidence="2" id="KW-0677">Repeat</keyword>
<dbReference type="Pfam" id="PF00053">
    <property type="entry name" value="EGF_laminin"/>
    <property type="match status" value="3"/>
</dbReference>
<dbReference type="SUPFAM" id="SSF57196">
    <property type="entry name" value="EGF/Laminin"/>
    <property type="match status" value="1"/>
</dbReference>